<sequence length="80" mass="8749">MCHLPAAPIPCMYTHCSALYGSAPLPHPSALFISGGLVSLHVFPLSVSPGRIIFLLNIEMRQLSPNKILFRLSLGVWVLH</sequence>
<comment type="caution">
    <text evidence="1">The sequence shown here is derived from an EMBL/GenBank/DDBJ whole genome shotgun (WGS) entry which is preliminary data.</text>
</comment>
<proteinExistence type="predicted"/>
<dbReference type="EMBL" id="WNYA01000010">
    <property type="protein sequence ID" value="KAG8554637.1"/>
    <property type="molecule type" value="Genomic_DNA"/>
</dbReference>
<protein>
    <submittedName>
        <fullName evidence="1">Uncharacterized protein</fullName>
    </submittedName>
</protein>
<name>A0AAV6ZZB2_ENGPU</name>
<reference evidence="1" key="1">
    <citation type="thesis" date="2020" institute="ProQuest LLC" country="789 East Eisenhower Parkway, Ann Arbor, MI, USA">
        <title>Comparative Genomics and Chromosome Evolution.</title>
        <authorList>
            <person name="Mudd A.B."/>
        </authorList>
    </citation>
    <scope>NUCLEOTIDE SEQUENCE</scope>
    <source>
        <strain evidence="1">237g6f4</strain>
        <tissue evidence="1">Blood</tissue>
    </source>
</reference>
<dbReference type="AlphaFoldDB" id="A0AAV6ZZB2"/>
<dbReference type="Proteomes" id="UP000824782">
    <property type="component" value="Unassembled WGS sequence"/>
</dbReference>
<evidence type="ECO:0000313" key="2">
    <source>
        <dbReference type="Proteomes" id="UP000824782"/>
    </source>
</evidence>
<evidence type="ECO:0000313" key="1">
    <source>
        <dbReference type="EMBL" id="KAG8554637.1"/>
    </source>
</evidence>
<accession>A0AAV6ZZB2</accession>
<gene>
    <name evidence="1" type="ORF">GDO81_003855</name>
</gene>
<keyword evidence="2" id="KW-1185">Reference proteome</keyword>
<organism evidence="1 2">
    <name type="scientific">Engystomops pustulosus</name>
    <name type="common">Tungara frog</name>
    <name type="synonym">Physalaemus pustulosus</name>
    <dbReference type="NCBI Taxonomy" id="76066"/>
    <lineage>
        <taxon>Eukaryota</taxon>
        <taxon>Metazoa</taxon>
        <taxon>Chordata</taxon>
        <taxon>Craniata</taxon>
        <taxon>Vertebrata</taxon>
        <taxon>Euteleostomi</taxon>
        <taxon>Amphibia</taxon>
        <taxon>Batrachia</taxon>
        <taxon>Anura</taxon>
        <taxon>Neobatrachia</taxon>
        <taxon>Hyloidea</taxon>
        <taxon>Leptodactylidae</taxon>
        <taxon>Leiuperinae</taxon>
        <taxon>Engystomops</taxon>
    </lineage>
</organism>